<evidence type="ECO:0000256" key="11">
    <source>
        <dbReference type="SAM" id="MobiDB-lite"/>
    </source>
</evidence>
<feature type="region of interest" description="Disordered" evidence="11">
    <location>
        <begin position="1"/>
        <end position="72"/>
    </location>
</feature>
<protein>
    <recommendedName>
        <fullName evidence="9">Peroxin-13</fullName>
    </recommendedName>
</protein>
<keyword evidence="2" id="KW-0813">Transport</keyword>
<evidence type="ECO:0000256" key="6">
    <source>
        <dbReference type="ARBA" id="ARBA00023010"/>
    </source>
</evidence>
<evidence type="ECO:0000256" key="10">
    <source>
        <dbReference type="ARBA" id="ARBA00046271"/>
    </source>
</evidence>
<feature type="region of interest" description="Disordered" evidence="11">
    <location>
        <begin position="383"/>
        <end position="434"/>
    </location>
</feature>
<name>A0A914A2I4_PATMI</name>
<evidence type="ECO:0000256" key="2">
    <source>
        <dbReference type="ARBA" id="ARBA00022448"/>
    </source>
</evidence>
<dbReference type="GO" id="GO:0005778">
    <property type="term" value="C:peroxisomal membrane"/>
    <property type="evidence" value="ECO:0007669"/>
    <property type="project" value="UniProtKB-SubCell"/>
</dbReference>
<keyword evidence="15" id="KW-1185">Reference proteome</keyword>
<feature type="compositionally biased region" description="Polar residues" evidence="11">
    <location>
        <begin position="30"/>
        <end position="48"/>
    </location>
</feature>
<reference evidence="14" key="1">
    <citation type="submission" date="2022-11" db="UniProtKB">
        <authorList>
            <consortium name="EnsemblMetazoa"/>
        </authorList>
    </citation>
    <scope>IDENTIFICATION</scope>
</reference>
<sequence>MAAPPKPWERGAGQHNQGSFSSVGDFGPTLVSQHSSTSGLPIPGSSSAGPAVSRAPPPLPTRPSQQGSAFSSPVNRYGGLGYGNSYGSGYGGFGNSMGGYGGMYGGSGLYGGGSYGGGMFGGGGHFGQGQFGRGGDPAGYNQFLRQAEENSRPAFQSIESIVQAFGSISMMMESTLQTVYNSFRAVIGVADHFSRLKVHLAHIFTALALFRTLRYIYRRLLAFLGLRSREFAEELWEKAEGTTEELVGKMEKLNGKKKKGAPSWPIFMFFAVVVGGPYIIWKLLCSTEDDTQEMQPKVRGWVLASVDGQSTGLVPANYIKILGKRRGQKSLAGLEVQPGESTQQPETIPEKPVVVSSTGQPGSTGQPALPTTQSELNLAAFDKAFTEAPSSSQAAEGAVQSSMDTEWSAWESNQIGDTTDKTTEEVDSLENTST</sequence>
<dbReference type="Pfam" id="PF04088">
    <property type="entry name" value="Peroxin-13_N"/>
    <property type="match status" value="1"/>
</dbReference>
<proteinExistence type="inferred from homology"/>
<keyword evidence="3 12" id="KW-0812">Transmembrane</keyword>
<feature type="compositionally biased region" description="Polar residues" evidence="11">
    <location>
        <begin position="388"/>
        <end position="417"/>
    </location>
</feature>
<accession>A0A914A2I4</accession>
<feature type="compositionally biased region" description="Polar residues" evidence="11">
    <location>
        <begin position="355"/>
        <end position="370"/>
    </location>
</feature>
<evidence type="ECO:0000313" key="15">
    <source>
        <dbReference type="Proteomes" id="UP000887568"/>
    </source>
</evidence>
<comment type="subcellular location">
    <subcellularLocation>
        <location evidence="10">Peroxisome membrane</location>
    </subcellularLocation>
</comment>
<feature type="transmembrane region" description="Helical" evidence="12">
    <location>
        <begin position="266"/>
        <end position="284"/>
    </location>
</feature>
<evidence type="ECO:0000256" key="9">
    <source>
        <dbReference type="ARBA" id="ARBA00029693"/>
    </source>
</evidence>
<evidence type="ECO:0000256" key="1">
    <source>
        <dbReference type="ARBA" id="ARBA00006033"/>
    </source>
</evidence>
<evidence type="ECO:0000256" key="4">
    <source>
        <dbReference type="ARBA" id="ARBA00022927"/>
    </source>
</evidence>
<comment type="similarity">
    <text evidence="1">Belongs to the peroxin-13 family.</text>
</comment>
<evidence type="ECO:0000256" key="7">
    <source>
        <dbReference type="ARBA" id="ARBA00023136"/>
    </source>
</evidence>
<keyword evidence="5 12" id="KW-1133">Transmembrane helix</keyword>
<keyword evidence="8" id="KW-0576">Peroxisome</keyword>
<evidence type="ECO:0000256" key="3">
    <source>
        <dbReference type="ARBA" id="ARBA00022692"/>
    </source>
</evidence>
<feature type="region of interest" description="Disordered" evidence="11">
    <location>
        <begin position="335"/>
        <end position="370"/>
    </location>
</feature>
<evidence type="ECO:0000256" key="12">
    <source>
        <dbReference type="SAM" id="Phobius"/>
    </source>
</evidence>
<dbReference type="GO" id="GO:0016560">
    <property type="term" value="P:protein import into peroxisome matrix, docking"/>
    <property type="evidence" value="ECO:0007669"/>
    <property type="project" value="InterPro"/>
</dbReference>
<dbReference type="InterPro" id="IPR007223">
    <property type="entry name" value="Peroxin-13_N"/>
</dbReference>
<dbReference type="OrthoDB" id="10037838at2759"/>
<evidence type="ECO:0000256" key="5">
    <source>
        <dbReference type="ARBA" id="ARBA00022989"/>
    </source>
</evidence>
<evidence type="ECO:0000259" key="13">
    <source>
        <dbReference type="Pfam" id="PF04088"/>
    </source>
</evidence>
<dbReference type="AlphaFoldDB" id="A0A914A2I4"/>
<keyword evidence="7 12" id="KW-0472">Membrane</keyword>
<keyword evidence="4" id="KW-0653">Protein transport</keyword>
<dbReference type="PANTHER" id="PTHR19332">
    <property type="entry name" value="PEROXISOMAL MEMBRANE PROTEIN PEX13"/>
    <property type="match status" value="1"/>
</dbReference>
<dbReference type="RefSeq" id="XP_038057860.1">
    <property type="nucleotide sequence ID" value="XM_038201932.1"/>
</dbReference>
<keyword evidence="6" id="KW-0811">Translocation</keyword>
<dbReference type="PANTHER" id="PTHR19332:SF1">
    <property type="entry name" value="PEROXISOMAL MEMBRANE PROTEIN PEX13"/>
    <property type="match status" value="1"/>
</dbReference>
<feature type="domain" description="Peroxin 13 N-terminal" evidence="13">
    <location>
        <begin position="143"/>
        <end position="284"/>
    </location>
</feature>
<evidence type="ECO:0000313" key="14">
    <source>
        <dbReference type="EnsemblMetazoa" id="XP_038057860.1"/>
    </source>
</evidence>
<dbReference type="InterPro" id="IPR035463">
    <property type="entry name" value="Pex13"/>
</dbReference>
<organism evidence="14 15">
    <name type="scientific">Patiria miniata</name>
    <name type="common">Bat star</name>
    <name type="synonym">Asterina miniata</name>
    <dbReference type="NCBI Taxonomy" id="46514"/>
    <lineage>
        <taxon>Eukaryota</taxon>
        <taxon>Metazoa</taxon>
        <taxon>Echinodermata</taxon>
        <taxon>Eleutherozoa</taxon>
        <taxon>Asterozoa</taxon>
        <taxon>Asteroidea</taxon>
        <taxon>Valvatacea</taxon>
        <taxon>Valvatida</taxon>
        <taxon>Asterinidae</taxon>
        <taxon>Patiria</taxon>
    </lineage>
</organism>
<dbReference type="EnsemblMetazoa" id="XM_038201932.1">
    <property type="protein sequence ID" value="XP_038057860.1"/>
    <property type="gene ID" value="LOC119729310"/>
</dbReference>
<feature type="compositionally biased region" description="Polar residues" evidence="11">
    <location>
        <begin position="62"/>
        <end position="72"/>
    </location>
</feature>
<dbReference type="GO" id="GO:1990429">
    <property type="term" value="C:peroxisomal importomer complex"/>
    <property type="evidence" value="ECO:0007669"/>
    <property type="project" value="TreeGrafter"/>
</dbReference>
<evidence type="ECO:0000256" key="8">
    <source>
        <dbReference type="ARBA" id="ARBA00023140"/>
    </source>
</evidence>
<dbReference type="GeneID" id="119729310"/>
<dbReference type="Proteomes" id="UP000887568">
    <property type="component" value="Unplaced"/>
</dbReference>